<dbReference type="GO" id="GO:0006265">
    <property type="term" value="P:DNA topological change"/>
    <property type="evidence" value="ECO:0007669"/>
    <property type="project" value="UniProtKB-UniRule"/>
</dbReference>
<gene>
    <name evidence="10" type="primary">topA</name>
    <name evidence="13" type="ORF">TSYNT_9533</name>
</gene>
<feature type="site" description="Interaction with DNA" evidence="10">
    <location>
        <position position="300"/>
    </location>
</feature>
<dbReference type="GO" id="GO:0003917">
    <property type="term" value="F:DNA topoisomerase type I (single strand cut, ATP-independent) activity"/>
    <property type="evidence" value="ECO:0007669"/>
    <property type="project" value="UniProtKB-UniRule"/>
</dbReference>
<feature type="active site" description="O-(5'-phospho-DNA)-tyrosine intermediate" evidence="10">
    <location>
        <position position="298"/>
    </location>
</feature>
<accession>A0A0U9HHQ7</accession>
<feature type="domain" description="Toprim" evidence="11">
    <location>
        <begin position="3"/>
        <end position="113"/>
    </location>
</feature>
<dbReference type="Pfam" id="PF01751">
    <property type="entry name" value="Toprim"/>
    <property type="match status" value="1"/>
</dbReference>
<dbReference type="InterPro" id="IPR013825">
    <property type="entry name" value="Topo_IA_cen_sub2"/>
</dbReference>
<keyword evidence="8 10" id="KW-0238">DNA-binding</keyword>
<dbReference type="PANTHER" id="PTHR42785">
    <property type="entry name" value="DNA TOPOISOMERASE, TYPE IA, CORE"/>
    <property type="match status" value="1"/>
</dbReference>
<evidence type="ECO:0000256" key="6">
    <source>
        <dbReference type="ARBA" id="ARBA00022842"/>
    </source>
</evidence>
<comment type="similarity">
    <text evidence="2 10">Belongs to the type IA topoisomerase family.</text>
</comment>
<dbReference type="NCBIfam" id="TIGR01051">
    <property type="entry name" value="topA_bact"/>
    <property type="match status" value="1"/>
</dbReference>
<dbReference type="GO" id="GO:0008270">
    <property type="term" value="F:zinc ion binding"/>
    <property type="evidence" value="ECO:0007669"/>
    <property type="project" value="UniProtKB-KW"/>
</dbReference>
<keyword evidence="9 10" id="KW-0413">Isomerase</keyword>
<evidence type="ECO:0000256" key="3">
    <source>
        <dbReference type="ARBA" id="ARBA00022723"/>
    </source>
</evidence>
<protein>
    <recommendedName>
        <fullName evidence="10">DNA topoisomerase 1</fullName>
        <ecNumber evidence="10">5.6.2.1</ecNumber>
    </recommendedName>
    <alternativeName>
        <fullName evidence="10">DNA topoisomerase I</fullName>
    </alternativeName>
</protein>
<dbReference type="RefSeq" id="WP_059034188.1">
    <property type="nucleotide sequence ID" value="NZ_BSDW01000001.1"/>
</dbReference>
<dbReference type="InterPro" id="IPR028612">
    <property type="entry name" value="Topoisom_1_IA"/>
</dbReference>
<dbReference type="CDD" id="cd03363">
    <property type="entry name" value="TOPRIM_TopoIA_TopoI"/>
    <property type="match status" value="1"/>
</dbReference>
<dbReference type="PROSITE" id="PS50880">
    <property type="entry name" value="TOPRIM"/>
    <property type="match status" value="1"/>
</dbReference>
<dbReference type="HAMAP" id="MF_00952">
    <property type="entry name" value="Topoisom_1_prok"/>
    <property type="match status" value="1"/>
</dbReference>
<dbReference type="Gene3D" id="2.70.20.10">
    <property type="entry name" value="Topoisomerase I, domain 3"/>
    <property type="match status" value="1"/>
</dbReference>
<dbReference type="PROSITE" id="PS00396">
    <property type="entry name" value="TOPO_IA_1"/>
    <property type="match status" value="1"/>
</dbReference>
<dbReference type="InterPro" id="IPR013497">
    <property type="entry name" value="Topo_IA_cen"/>
</dbReference>
<dbReference type="InterPro" id="IPR003602">
    <property type="entry name" value="Topo_IA_DNA-bd_dom"/>
</dbReference>
<evidence type="ECO:0000313" key="13">
    <source>
        <dbReference type="EMBL" id="GAQ26269.1"/>
    </source>
</evidence>
<feature type="site" description="Interaction with DNA" evidence="10">
    <location>
        <position position="140"/>
    </location>
</feature>
<keyword evidence="14" id="KW-1185">Reference proteome</keyword>
<comment type="function">
    <text evidence="10">Releases the supercoiling and torsional tension of DNA, which is introduced during the DNA replication and transcription, by transiently cleaving and rejoining one strand of the DNA duplex. Introduces a single-strand break via transesterification at a target site in duplex DNA. The scissile phosphodiester is attacked by the catalytic tyrosine of the enzyme, resulting in the formation of a DNA-(5'-phosphotyrosyl)-enzyme intermediate and the expulsion of a 3'-OH DNA strand. The free DNA strand then undergoes passage around the unbroken strand, thus removing DNA supercoils. Finally, in the religation step, the DNA 3'-OH attacks the covalent intermediate to expel the active-site tyrosine and restore the DNA phosphodiester backbone.</text>
</comment>
<dbReference type="SUPFAM" id="SSF56712">
    <property type="entry name" value="Prokaryotic type I DNA topoisomerase"/>
    <property type="match status" value="1"/>
</dbReference>
<dbReference type="GO" id="GO:0003677">
    <property type="term" value="F:DNA binding"/>
    <property type="evidence" value="ECO:0007669"/>
    <property type="project" value="UniProtKB-KW"/>
</dbReference>
<keyword evidence="7 10" id="KW-0799">Topoisomerase</keyword>
<keyword evidence="3" id="KW-0479">Metal-binding</keyword>
<evidence type="ECO:0000313" key="14">
    <source>
        <dbReference type="Proteomes" id="UP000062160"/>
    </source>
</evidence>
<evidence type="ECO:0000256" key="4">
    <source>
        <dbReference type="ARBA" id="ARBA00022771"/>
    </source>
</evidence>
<reference evidence="13" key="1">
    <citation type="journal article" date="2016" name="Genome Announc.">
        <title>Draft Genome Sequence of the Syntrophic Lactate-Degrading Bacterium Tepidanaerobacter syntrophicus JLT.</title>
        <authorList>
            <person name="Matsuura N."/>
            <person name="Ohashi A."/>
            <person name="Tourlousse D.M."/>
            <person name="Sekiguchi Y."/>
        </authorList>
    </citation>
    <scope>NUCLEOTIDE SEQUENCE [LARGE SCALE GENOMIC DNA]</scope>
    <source>
        <strain evidence="13">JL</strain>
    </source>
</reference>
<sequence length="690" mass="78380">MAKTLIIVESPAKAKTLTKYLGKNYKVAASMGHVKDLPKSQLGIDIKAGFEPRYITIRGKGPLLNNLKKEAAKADKVLLATDPDREGEAISWHLANALGLPENDPYRVEFYEVTKNAVLESIKKPRKINLDLVEAQQARRILDRLVGYKISPILWKKIKRGLSAGRVQSVAVRIICDREKEIREFVPVEYWTIDADLKDGKEKIRARLYSKGDEKLKIENKDEADKIVEDLKDKTFQVTEIKTSERKKMPYPPFTTSSMQQEAARKLGFTAKKTMMVAQQLYEGLDVKGEGTVGLITYMRTDSTRISEQAKKEAQNYIGETYGKEYVSNGAPTRKKNDKNIQDAHEGIRPTSVMRTPEKVKDSLTKDQYKLYKLIWDRFVSSQMSPAIYDTVSISIKAGEYLFKVSGSTMKFPGFMLLYTEGSDEETANEESKLPVLKEGQILKLVKLLPEQHFTQPPPRYTEAMLVKTLEEKGIGRPSTYAPTIDVIQKRGYVEKEKGRFKPTELGEIVVQVLQEFFEDIIDIDFTAEMEEKLDKIEAGQQNRQEVLESFYVPFEEKLKIAEQELEKITIEDEVTDEKCEFCGRNMVIKTGRYGKFLACPGFPECKNTKPIVTEIGVKCPLCGGDIVVKRSKRGRTFYGCSNYPDCKFVSWERPIDKPCPKCGSLMVKKRAKAGEYEACTNKECGYTSK</sequence>
<dbReference type="InterPro" id="IPR003601">
    <property type="entry name" value="Topo_IA_2"/>
</dbReference>
<dbReference type="SMART" id="SM00436">
    <property type="entry name" value="TOP1Bc"/>
    <property type="match status" value="1"/>
</dbReference>
<dbReference type="EC" id="5.6.2.1" evidence="10"/>
<keyword evidence="5" id="KW-0862">Zinc</keyword>
<dbReference type="InterPro" id="IPR013826">
    <property type="entry name" value="Topo_IA_cen_sub3"/>
</dbReference>
<dbReference type="InterPro" id="IPR000380">
    <property type="entry name" value="Topo_IA"/>
</dbReference>
<dbReference type="Pfam" id="PF01396">
    <property type="entry name" value="Zn_ribbon_Top1"/>
    <property type="match status" value="3"/>
</dbReference>
<dbReference type="InterPro" id="IPR005733">
    <property type="entry name" value="TopoI_bac-type"/>
</dbReference>
<feature type="site" description="Interaction with DNA" evidence="10">
    <location>
        <position position="139"/>
    </location>
</feature>
<evidence type="ECO:0000259" key="12">
    <source>
        <dbReference type="PROSITE" id="PS52039"/>
    </source>
</evidence>
<proteinExistence type="inferred from homology"/>
<dbReference type="PRINTS" id="PR00417">
    <property type="entry name" value="PRTPISMRASEI"/>
</dbReference>
<evidence type="ECO:0000256" key="9">
    <source>
        <dbReference type="ARBA" id="ARBA00023235"/>
    </source>
</evidence>
<dbReference type="InterPro" id="IPR034149">
    <property type="entry name" value="TOPRIM_TopoI"/>
</dbReference>
<dbReference type="InterPro" id="IPR006171">
    <property type="entry name" value="TOPRIM_dom"/>
</dbReference>
<evidence type="ECO:0000256" key="10">
    <source>
        <dbReference type="HAMAP-Rule" id="MF_00952"/>
    </source>
</evidence>
<dbReference type="SUPFAM" id="SSF57783">
    <property type="entry name" value="Zinc beta-ribbon"/>
    <property type="match status" value="2"/>
</dbReference>
<name>A0A0U9HHQ7_9FIRM</name>
<dbReference type="Gene3D" id="3.40.50.140">
    <property type="match status" value="1"/>
</dbReference>
<dbReference type="PROSITE" id="PS52039">
    <property type="entry name" value="TOPO_IA_2"/>
    <property type="match status" value="1"/>
</dbReference>
<feature type="site" description="Interaction with DNA" evidence="10">
    <location>
        <position position="491"/>
    </location>
</feature>
<dbReference type="InterPro" id="IPR023405">
    <property type="entry name" value="Topo_IA_core_domain"/>
</dbReference>
<dbReference type="SMART" id="SM00493">
    <property type="entry name" value="TOPRIM"/>
    <property type="match status" value="1"/>
</dbReference>
<keyword evidence="4" id="KW-0863">Zinc-finger</keyword>
<evidence type="ECO:0000256" key="7">
    <source>
        <dbReference type="ARBA" id="ARBA00023029"/>
    </source>
</evidence>
<dbReference type="AlphaFoldDB" id="A0A0U9HHQ7"/>
<feature type="site" description="Interaction with DNA" evidence="10">
    <location>
        <position position="33"/>
    </location>
</feature>
<feature type="site" description="Interaction with DNA" evidence="10">
    <location>
        <position position="155"/>
    </location>
</feature>
<dbReference type="InterPro" id="IPR013824">
    <property type="entry name" value="Topo_IA_cen_sub1"/>
</dbReference>
<dbReference type="Gene3D" id="1.10.290.10">
    <property type="entry name" value="Topoisomerase I, domain 4"/>
    <property type="match status" value="1"/>
</dbReference>
<feature type="domain" description="Topo IA-type catalytic" evidence="12">
    <location>
        <begin position="129"/>
        <end position="559"/>
    </location>
</feature>
<dbReference type="PANTHER" id="PTHR42785:SF1">
    <property type="entry name" value="DNA TOPOISOMERASE"/>
    <property type="match status" value="1"/>
</dbReference>
<dbReference type="Pfam" id="PF01131">
    <property type="entry name" value="Topoisom_bac"/>
    <property type="match status" value="1"/>
</dbReference>
<feature type="site" description="Interaction with DNA" evidence="10">
    <location>
        <position position="148"/>
    </location>
</feature>
<dbReference type="GO" id="GO:0005694">
    <property type="term" value="C:chromosome"/>
    <property type="evidence" value="ECO:0007669"/>
    <property type="project" value="InterPro"/>
</dbReference>
<evidence type="ECO:0000256" key="1">
    <source>
        <dbReference type="ARBA" id="ARBA00000213"/>
    </source>
</evidence>
<comment type="subunit">
    <text evidence="10">Monomer.</text>
</comment>
<dbReference type="CDD" id="cd00186">
    <property type="entry name" value="TOP1Ac"/>
    <property type="match status" value="1"/>
</dbReference>
<dbReference type="InterPro" id="IPR023406">
    <property type="entry name" value="Topo_IA_AS"/>
</dbReference>
<dbReference type="Gene3D" id="1.10.460.10">
    <property type="entry name" value="Topoisomerase I, domain 2"/>
    <property type="match status" value="1"/>
</dbReference>
<dbReference type="InterPro" id="IPR013498">
    <property type="entry name" value="Topo_IA_Znf"/>
</dbReference>
<keyword evidence="6" id="KW-0460">Magnesium</keyword>
<evidence type="ECO:0000256" key="2">
    <source>
        <dbReference type="ARBA" id="ARBA00009446"/>
    </source>
</evidence>
<dbReference type="STRING" id="224999.GCA_001485475_02313"/>
<feature type="region of interest" description="Interaction with DNA" evidence="10">
    <location>
        <begin position="163"/>
        <end position="168"/>
    </location>
</feature>
<organism evidence="13">
    <name type="scientific">Tepidanaerobacter syntrophicus</name>
    <dbReference type="NCBI Taxonomy" id="224999"/>
    <lineage>
        <taxon>Bacteria</taxon>
        <taxon>Bacillati</taxon>
        <taxon>Bacillota</taxon>
        <taxon>Clostridia</taxon>
        <taxon>Thermosediminibacterales</taxon>
        <taxon>Tepidanaerobacteraceae</taxon>
        <taxon>Tepidanaerobacter</taxon>
    </lineage>
</organism>
<evidence type="ECO:0000256" key="5">
    <source>
        <dbReference type="ARBA" id="ARBA00022833"/>
    </source>
</evidence>
<comment type="catalytic activity">
    <reaction evidence="1 10">
        <text>ATP-independent breakage of single-stranded DNA, followed by passage and rejoining.</text>
        <dbReference type="EC" id="5.6.2.1"/>
    </reaction>
</comment>
<evidence type="ECO:0000259" key="11">
    <source>
        <dbReference type="PROSITE" id="PS50880"/>
    </source>
</evidence>
<dbReference type="Proteomes" id="UP000062160">
    <property type="component" value="Unassembled WGS sequence"/>
</dbReference>
<dbReference type="EMBL" id="DF977003">
    <property type="protein sequence ID" value="GAQ26269.1"/>
    <property type="molecule type" value="Genomic_DNA"/>
</dbReference>
<feature type="site" description="Interaction with DNA" evidence="10">
    <location>
        <position position="143"/>
    </location>
</feature>
<dbReference type="SMART" id="SM00437">
    <property type="entry name" value="TOP1Ac"/>
    <property type="match status" value="1"/>
</dbReference>
<evidence type="ECO:0000256" key="8">
    <source>
        <dbReference type="ARBA" id="ARBA00023125"/>
    </source>
</evidence>
<dbReference type="Gene3D" id="3.30.65.10">
    <property type="entry name" value="Bacterial Topoisomerase I, domain 1"/>
    <property type="match status" value="2"/>
</dbReference>
<dbReference type="OrthoDB" id="9804262at2"/>